<organism evidence="2 3">
    <name type="scientific">Allacma fusca</name>
    <dbReference type="NCBI Taxonomy" id="39272"/>
    <lineage>
        <taxon>Eukaryota</taxon>
        <taxon>Metazoa</taxon>
        <taxon>Ecdysozoa</taxon>
        <taxon>Arthropoda</taxon>
        <taxon>Hexapoda</taxon>
        <taxon>Collembola</taxon>
        <taxon>Symphypleona</taxon>
        <taxon>Sminthuridae</taxon>
        <taxon>Allacma</taxon>
    </lineage>
</organism>
<feature type="region of interest" description="Disordered" evidence="1">
    <location>
        <begin position="183"/>
        <end position="241"/>
    </location>
</feature>
<comment type="caution">
    <text evidence="2">The sequence shown here is derived from an EMBL/GenBank/DDBJ whole genome shotgun (WGS) entry which is preliminary data.</text>
</comment>
<accession>A0A8J2NVP5</accession>
<protein>
    <submittedName>
        <fullName evidence="2">Uncharacterized protein</fullName>
    </submittedName>
</protein>
<evidence type="ECO:0000313" key="2">
    <source>
        <dbReference type="EMBL" id="CAG7728208.1"/>
    </source>
</evidence>
<evidence type="ECO:0000256" key="1">
    <source>
        <dbReference type="SAM" id="MobiDB-lite"/>
    </source>
</evidence>
<keyword evidence="3" id="KW-1185">Reference proteome</keyword>
<dbReference type="EMBL" id="CAJVCH010159990">
    <property type="protein sequence ID" value="CAG7728208.1"/>
    <property type="molecule type" value="Genomic_DNA"/>
</dbReference>
<dbReference type="Proteomes" id="UP000708208">
    <property type="component" value="Unassembled WGS sequence"/>
</dbReference>
<sequence>SEESATVFNEEEFAKLRGDDTLFFRLGYKNLYPIAMKEPQTMGVQDVLAEMNAALASEKFPDYSIKFQYGNGESFTKEIPRDYTIDLPYSVKRYFEIPSDTLFTKSKRVQVGHDVVIQVEQIQEEEEGEDIIVPVTSSRKRLLVVLNVVESQFYKNQHVQLLAETGMSSILITEIEKEFMPEGLSSGLKQRRREKTVQTGGGRKRRSGRKSVSTAVNRKRGIKKGGFRNRSRKNSNWFRKQ</sequence>
<gene>
    <name evidence="2" type="ORF">AFUS01_LOCUS17008</name>
</gene>
<evidence type="ECO:0000313" key="3">
    <source>
        <dbReference type="Proteomes" id="UP000708208"/>
    </source>
</evidence>
<proteinExistence type="predicted"/>
<feature type="compositionally biased region" description="Basic residues" evidence="1">
    <location>
        <begin position="217"/>
        <end position="241"/>
    </location>
</feature>
<feature type="non-terminal residue" evidence="2">
    <location>
        <position position="1"/>
    </location>
</feature>
<dbReference type="AlphaFoldDB" id="A0A8J2NVP5"/>
<reference evidence="2" key="1">
    <citation type="submission" date="2021-06" db="EMBL/GenBank/DDBJ databases">
        <authorList>
            <person name="Hodson N. C."/>
            <person name="Mongue J. A."/>
            <person name="Jaron S. K."/>
        </authorList>
    </citation>
    <scope>NUCLEOTIDE SEQUENCE</scope>
</reference>
<name>A0A8J2NVP5_9HEXA</name>